<reference evidence="1 2" key="1">
    <citation type="journal article" date="2023" name="Plants (Basel)">
        <title>Bridging the Gap: Combining Genomics and Transcriptomics Approaches to Understand Stylosanthes scabra, an Orphan Legume from the Brazilian Caatinga.</title>
        <authorList>
            <person name="Ferreira-Neto J.R.C."/>
            <person name="da Silva M.D."/>
            <person name="Binneck E."/>
            <person name="de Melo N.F."/>
            <person name="da Silva R.H."/>
            <person name="de Melo A.L.T.M."/>
            <person name="Pandolfi V."/>
            <person name="Bustamante F.O."/>
            <person name="Brasileiro-Vidal A.C."/>
            <person name="Benko-Iseppon A.M."/>
        </authorList>
    </citation>
    <scope>NUCLEOTIDE SEQUENCE [LARGE SCALE GENOMIC DNA]</scope>
    <source>
        <tissue evidence="1">Leaves</tissue>
    </source>
</reference>
<dbReference type="EMBL" id="JASCZI010000398">
    <property type="protein sequence ID" value="MED6111577.1"/>
    <property type="molecule type" value="Genomic_DNA"/>
</dbReference>
<gene>
    <name evidence="1" type="ORF">PIB30_053499</name>
</gene>
<accession>A0ABU6QIG8</accession>
<protein>
    <submittedName>
        <fullName evidence="1">Uncharacterized protein</fullName>
    </submittedName>
</protein>
<evidence type="ECO:0000313" key="2">
    <source>
        <dbReference type="Proteomes" id="UP001341840"/>
    </source>
</evidence>
<dbReference type="Proteomes" id="UP001341840">
    <property type="component" value="Unassembled WGS sequence"/>
</dbReference>
<comment type="caution">
    <text evidence="1">The sequence shown here is derived from an EMBL/GenBank/DDBJ whole genome shotgun (WGS) entry which is preliminary data.</text>
</comment>
<sequence length="247" mass="28593">MEPKQILTWNMLTRTSRQIPPPEYFHYSARCHHLFALTYIPQSTTYCIIHAFKLNLDDRVIFYTVYSSATKTWYGYNACEGNLRRLGSEYLSVAGTFSWLNYNGVDNAFSDSLITYSVIDESWRKIGIPAKCKAGPHKLLNFKGKVSIATYPAPYTNQYIIVVRSLIEKRDDQITLTEEPGENGTESRQILLSRIREPKDYLRRHLQCGIWPSDINIQSIAQYCQGLFPGYIKCLMRFREKLGIFST</sequence>
<dbReference type="PANTHER" id="PTHR31672">
    <property type="entry name" value="BNACNNG10540D PROTEIN"/>
    <property type="match status" value="1"/>
</dbReference>
<keyword evidence="2" id="KW-1185">Reference proteome</keyword>
<evidence type="ECO:0000313" key="1">
    <source>
        <dbReference type="EMBL" id="MED6111577.1"/>
    </source>
</evidence>
<proteinExistence type="predicted"/>
<organism evidence="1 2">
    <name type="scientific">Stylosanthes scabra</name>
    <dbReference type="NCBI Taxonomy" id="79078"/>
    <lineage>
        <taxon>Eukaryota</taxon>
        <taxon>Viridiplantae</taxon>
        <taxon>Streptophyta</taxon>
        <taxon>Embryophyta</taxon>
        <taxon>Tracheophyta</taxon>
        <taxon>Spermatophyta</taxon>
        <taxon>Magnoliopsida</taxon>
        <taxon>eudicotyledons</taxon>
        <taxon>Gunneridae</taxon>
        <taxon>Pentapetalae</taxon>
        <taxon>rosids</taxon>
        <taxon>fabids</taxon>
        <taxon>Fabales</taxon>
        <taxon>Fabaceae</taxon>
        <taxon>Papilionoideae</taxon>
        <taxon>50 kb inversion clade</taxon>
        <taxon>dalbergioids sensu lato</taxon>
        <taxon>Dalbergieae</taxon>
        <taxon>Pterocarpus clade</taxon>
        <taxon>Stylosanthes</taxon>
    </lineage>
</organism>
<dbReference type="InterPro" id="IPR050796">
    <property type="entry name" value="SCF_F-box_component"/>
</dbReference>
<name>A0ABU6QIG8_9FABA</name>